<protein>
    <submittedName>
        <fullName evidence="2">Uncharacterized protein</fullName>
    </submittedName>
</protein>
<keyword evidence="1" id="KW-0472">Membrane</keyword>
<keyword evidence="1" id="KW-1133">Transmembrane helix</keyword>
<sequence length="108" mass="12255">MSSIIKSLRRIGINNNISQKVLTSSIFVFFSGFLIFLDTGGFFMYGIPDELIVPIYITQLALTPAYLKRNKYAYLLGMIIAVFVALTYRDATTIARIIPILQYFLAIF</sequence>
<name>A0A075HC88_9ARCH</name>
<keyword evidence="1" id="KW-0812">Transmembrane</keyword>
<reference evidence="2" key="1">
    <citation type="journal article" date="2014" name="Genome Biol. Evol.">
        <title>Pangenome evidence for extensive interdomain horizontal transfer affecting lineage core and shell genes in uncultured planktonic thaumarchaeota and euryarchaeota.</title>
        <authorList>
            <person name="Deschamps P."/>
            <person name="Zivanovic Y."/>
            <person name="Moreira D."/>
            <person name="Rodriguez-Valera F."/>
            <person name="Lopez-Garcia P."/>
        </authorList>
    </citation>
    <scope>NUCLEOTIDE SEQUENCE</scope>
</reference>
<dbReference type="AlphaFoldDB" id="A0A075HC88"/>
<feature type="transmembrane region" description="Helical" evidence="1">
    <location>
        <begin position="72"/>
        <end position="88"/>
    </location>
</feature>
<evidence type="ECO:0000256" key="1">
    <source>
        <dbReference type="SAM" id="Phobius"/>
    </source>
</evidence>
<accession>A0A075HC88</accession>
<feature type="transmembrane region" description="Helical" evidence="1">
    <location>
        <begin position="21"/>
        <end position="45"/>
    </location>
</feature>
<organism evidence="2">
    <name type="scientific">uncultured marine thaumarchaeote KM3_54_F04</name>
    <dbReference type="NCBI Taxonomy" id="1456191"/>
    <lineage>
        <taxon>Archaea</taxon>
        <taxon>Nitrososphaerota</taxon>
        <taxon>environmental samples</taxon>
    </lineage>
</organism>
<evidence type="ECO:0000313" key="2">
    <source>
        <dbReference type="EMBL" id="AIF12077.1"/>
    </source>
</evidence>
<proteinExistence type="predicted"/>
<dbReference type="EMBL" id="KF900936">
    <property type="protein sequence ID" value="AIF12077.1"/>
    <property type="molecule type" value="Genomic_DNA"/>
</dbReference>